<accession>A0ACC0AEU7</accession>
<keyword evidence="2" id="KW-1185">Reference proteome</keyword>
<dbReference type="EMBL" id="CM044706">
    <property type="protein sequence ID" value="KAI5659149.1"/>
    <property type="molecule type" value="Genomic_DNA"/>
</dbReference>
<gene>
    <name evidence="1" type="ORF">M9H77_27942</name>
</gene>
<dbReference type="Proteomes" id="UP001060085">
    <property type="component" value="Linkage Group LG06"/>
</dbReference>
<evidence type="ECO:0000313" key="2">
    <source>
        <dbReference type="Proteomes" id="UP001060085"/>
    </source>
</evidence>
<name>A0ACC0AEU7_CATRO</name>
<protein>
    <submittedName>
        <fullName evidence="1">Uncharacterized protein</fullName>
    </submittedName>
</protein>
<evidence type="ECO:0000313" key="1">
    <source>
        <dbReference type="EMBL" id="KAI5659149.1"/>
    </source>
</evidence>
<organism evidence="1 2">
    <name type="scientific">Catharanthus roseus</name>
    <name type="common">Madagascar periwinkle</name>
    <name type="synonym">Vinca rosea</name>
    <dbReference type="NCBI Taxonomy" id="4058"/>
    <lineage>
        <taxon>Eukaryota</taxon>
        <taxon>Viridiplantae</taxon>
        <taxon>Streptophyta</taxon>
        <taxon>Embryophyta</taxon>
        <taxon>Tracheophyta</taxon>
        <taxon>Spermatophyta</taxon>
        <taxon>Magnoliopsida</taxon>
        <taxon>eudicotyledons</taxon>
        <taxon>Gunneridae</taxon>
        <taxon>Pentapetalae</taxon>
        <taxon>asterids</taxon>
        <taxon>lamiids</taxon>
        <taxon>Gentianales</taxon>
        <taxon>Apocynaceae</taxon>
        <taxon>Rauvolfioideae</taxon>
        <taxon>Vinceae</taxon>
        <taxon>Catharanthinae</taxon>
        <taxon>Catharanthus</taxon>
    </lineage>
</organism>
<reference evidence="2" key="1">
    <citation type="journal article" date="2023" name="Nat. Plants">
        <title>Single-cell RNA sequencing provides a high-resolution roadmap for understanding the multicellular compartmentation of specialized metabolism.</title>
        <authorList>
            <person name="Sun S."/>
            <person name="Shen X."/>
            <person name="Li Y."/>
            <person name="Li Y."/>
            <person name="Wang S."/>
            <person name="Li R."/>
            <person name="Zhang H."/>
            <person name="Shen G."/>
            <person name="Guo B."/>
            <person name="Wei J."/>
            <person name="Xu J."/>
            <person name="St-Pierre B."/>
            <person name="Chen S."/>
            <person name="Sun C."/>
        </authorList>
    </citation>
    <scope>NUCLEOTIDE SEQUENCE [LARGE SCALE GENOMIC DNA]</scope>
</reference>
<comment type="caution">
    <text evidence="1">The sequence shown here is derived from an EMBL/GenBank/DDBJ whole genome shotgun (WGS) entry which is preliminary data.</text>
</comment>
<sequence>MYIEQPEKKEKKIWNIGSLILMLELHKNELKLKGFAKNLLKIDLEPSKVLIFSCENPCYPIPPPIEVQQNEEITEEAVKIIHRRTISFYSTIHANDGHWPAKSAGSSFSYNHYIKWRLNYIYTIIRMKMEVGVYILKGTASYLDKGPMMVKLVPWLKVENEYLTMVVLLEYHLGESFGLTPHNQLSYAPVDNDVLIFMRVIGAYEWDGRNPMPPEFWLVPNISPIYLGKMLCYYRLVYMLMSYLYGKRFVGSIIELSFGRQTWDAIFAIQASYQVRDNPLGNFIGMYHHMSKGTWTFTRQDHGYY</sequence>
<proteinExistence type="predicted"/>